<dbReference type="EMBL" id="JAMBQA010000002">
    <property type="protein sequence ID" value="MDG0845397.1"/>
    <property type="molecule type" value="Genomic_DNA"/>
</dbReference>
<organism evidence="1 2">
    <name type="scientific">Staphylococcus equorum</name>
    <dbReference type="NCBI Taxonomy" id="246432"/>
    <lineage>
        <taxon>Bacteria</taxon>
        <taxon>Bacillati</taxon>
        <taxon>Bacillota</taxon>
        <taxon>Bacilli</taxon>
        <taxon>Bacillales</taxon>
        <taxon>Staphylococcaceae</taxon>
        <taxon>Staphylococcus</taxon>
    </lineage>
</organism>
<keyword evidence="2" id="KW-1185">Reference proteome</keyword>
<dbReference type="KEGG" id="seqo:SE1039_23480"/>
<proteinExistence type="predicted"/>
<comment type="caution">
    <text evidence="1">The sequence shown here is derived from an EMBL/GenBank/DDBJ whole genome shotgun (WGS) entry which is preliminary data.</text>
</comment>
<dbReference type="Proteomes" id="UP001152422">
    <property type="component" value="Unassembled WGS sequence"/>
</dbReference>
<protein>
    <submittedName>
        <fullName evidence="1">Uncharacterized protein</fullName>
    </submittedName>
</protein>
<sequence>MYKTYNMTQLTLPMETEILIPNNDIAHAVNQIVETILETEFYEFNHYEELMQTEILPKLLLYC</sequence>
<evidence type="ECO:0000313" key="1">
    <source>
        <dbReference type="EMBL" id="MDG0845397.1"/>
    </source>
</evidence>
<dbReference type="AlphaFoldDB" id="A0A9X4QZK9"/>
<reference evidence="1" key="1">
    <citation type="submission" date="2022-05" db="EMBL/GenBank/DDBJ databases">
        <title>Comparative genomics of Staphylococcus equorum isolates.</title>
        <authorList>
            <person name="Luelf R.H."/>
        </authorList>
    </citation>
    <scope>NUCLEOTIDE SEQUENCE</scope>
    <source>
        <strain evidence="1">TMW 2.2497</strain>
    </source>
</reference>
<evidence type="ECO:0000313" key="2">
    <source>
        <dbReference type="Proteomes" id="UP001152422"/>
    </source>
</evidence>
<gene>
    <name evidence="1" type="ORF">M4L89_04085</name>
</gene>
<name>A0A9X4QZK9_9STAP</name>
<accession>A0A9X4QZK9</accession>